<dbReference type="GO" id="GO:0016787">
    <property type="term" value="F:hydrolase activity"/>
    <property type="evidence" value="ECO:0007669"/>
    <property type="project" value="UniProtKB-KW"/>
</dbReference>
<protein>
    <submittedName>
        <fullName evidence="4">Restriction endonuclease</fullName>
        <ecNumber evidence="4">3.1.21.-</ecNumber>
    </submittedName>
</protein>
<keyword evidence="2" id="KW-0472">Membrane</keyword>
<reference evidence="4 5" key="1">
    <citation type="journal article" date="2016" name="Antonie Van Leeuwenhoek">
        <title>Denitratimonas tolerans gen. nov., sp. nov., a denitrifying bacterium isolated from a bioreactor for tannery wastewater treatment.</title>
        <authorList>
            <person name="Han S.I."/>
            <person name="Kim J.O."/>
            <person name="Lee Y.R."/>
            <person name="Ekpeghere K.I."/>
            <person name="Koh S.C."/>
            <person name="Whang K.S."/>
        </authorList>
    </citation>
    <scope>NUCLEOTIDE SEQUENCE [LARGE SCALE GENOMIC DNA]</scope>
    <source>
        <strain evidence="4 5">KACC 17565</strain>
    </source>
</reference>
<dbReference type="EMBL" id="JBBDHC010000015">
    <property type="protein sequence ID" value="MEJ1250109.1"/>
    <property type="molecule type" value="Genomic_DNA"/>
</dbReference>
<name>A0AAW9R761_9GAMM</name>
<evidence type="ECO:0000256" key="2">
    <source>
        <dbReference type="SAM" id="Phobius"/>
    </source>
</evidence>
<organism evidence="4 5">
    <name type="scientific">Denitratimonas tolerans</name>
    <dbReference type="NCBI Taxonomy" id="1338420"/>
    <lineage>
        <taxon>Bacteria</taxon>
        <taxon>Pseudomonadati</taxon>
        <taxon>Pseudomonadota</taxon>
        <taxon>Gammaproteobacteria</taxon>
        <taxon>Lysobacterales</taxon>
        <taxon>Lysobacteraceae</taxon>
        <taxon>Denitratimonas</taxon>
    </lineage>
</organism>
<dbReference type="AlphaFoldDB" id="A0AAW9R761"/>
<keyword evidence="2" id="KW-0812">Transmembrane</keyword>
<dbReference type="GO" id="GO:0003677">
    <property type="term" value="F:DNA binding"/>
    <property type="evidence" value="ECO:0007669"/>
    <property type="project" value="InterPro"/>
</dbReference>
<dbReference type="GO" id="GO:0004519">
    <property type="term" value="F:endonuclease activity"/>
    <property type="evidence" value="ECO:0007669"/>
    <property type="project" value="UniProtKB-KW"/>
</dbReference>
<dbReference type="EC" id="3.1.21.-" evidence="4"/>
<feature type="transmembrane region" description="Helical" evidence="2">
    <location>
        <begin position="181"/>
        <end position="203"/>
    </location>
</feature>
<keyword evidence="4" id="KW-0255">Endonuclease</keyword>
<proteinExistence type="predicted"/>
<dbReference type="Proteomes" id="UP001364472">
    <property type="component" value="Unassembled WGS sequence"/>
</dbReference>
<accession>A0AAW9R761</accession>
<feature type="compositionally biased region" description="Pro residues" evidence="1">
    <location>
        <begin position="221"/>
        <end position="241"/>
    </location>
</feature>
<sequence>MGFASLLNHPWPIALATLVIVFLLMARILGAFRTERVEANAGIALLCAMRWNEFSRLISEVLKDRGMQPAGTDRAPGQDGFDLLFARGTARYLVQCRNGANQVVTSAAVGQLHALAQVEGADGAIIVSCASADPEAVKLARERRIEILAGPELWAHVRTWVAHDQRVDAESVALAARRKRLLSATLVALTAAIAAFAIVSLTAPAPTASPPREPGAAAPVTPEPAVTPQPTPQSTPQPAAPALPDATLTDQQLASRRASAVMEVRDLTQVANAVWQTRSTLQISLQEMLADAELATLVDDICRSLLQYEELRFTRLQVDVPGGDADQPMQVRWRQCR</sequence>
<comment type="caution">
    <text evidence="4">The sequence shown here is derived from an EMBL/GenBank/DDBJ whole genome shotgun (WGS) entry which is preliminary data.</text>
</comment>
<evidence type="ECO:0000313" key="4">
    <source>
        <dbReference type="EMBL" id="MEJ1250109.1"/>
    </source>
</evidence>
<evidence type="ECO:0000256" key="1">
    <source>
        <dbReference type="SAM" id="MobiDB-lite"/>
    </source>
</evidence>
<dbReference type="InterPro" id="IPR007560">
    <property type="entry name" value="Restrct_endonuc_IV_Mrr"/>
</dbReference>
<gene>
    <name evidence="4" type="ORF">WB794_10555</name>
</gene>
<evidence type="ECO:0000313" key="5">
    <source>
        <dbReference type="Proteomes" id="UP001364472"/>
    </source>
</evidence>
<keyword evidence="4" id="KW-0378">Hydrolase</keyword>
<dbReference type="RefSeq" id="WP_337335810.1">
    <property type="nucleotide sequence ID" value="NZ_JBBDHC010000015.1"/>
</dbReference>
<keyword evidence="4" id="KW-0540">Nuclease</keyword>
<keyword evidence="5" id="KW-1185">Reference proteome</keyword>
<feature type="transmembrane region" description="Helical" evidence="2">
    <location>
        <begin position="12"/>
        <end position="30"/>
    </location>
</feature>
<keyword evidence="2" id="KW-1133">Transmembrane helix</keyword>
<feature type="region of interest" description="Disordered" evidence="1">
    <location>
        <begin position="206"/>
        <end position="243"/>
    </location>
</feature>
<dbReference type="InterPro" id="IPR011335">
    <property type="entry name" value="Restrct_endonuc-II-like"/>
</dbReference>
<dbReference type="Pfam" id="PF04471">
    <property type="entry name" value="Mrr_cat"/>
    <property type="match status" value="1"/>
</dbReference>
<feature type="domain" description="Restriction endonuclease type IV Mrr" evidence="3">
    <location>
        <begin position="48"/>
        <end position="153"/>
    </location>
</feature>
<dbReference type="SUPFAM" id="SSF52980">
    <property type="entry name" value="Restriction endonuclease-like"/>
    <property type="match status" value="1"/>
</dbReference>
<evidence type="ECO:0000259" key="3">
    <source>
        <dbReference type="Pfam" id="PF04471"/>
    </source>
</evidence>
<dbReference type="GO" id="GO:0009307">
    <property type="term" value="P:DNA restriction-modification system"/>
    <property type="evidence" value="ECO:0007669"/>
    <property type="project" value="InterPro"/>
</dbReference>